<dbReference type="Gene3D" id="2.60.40.10">
    <property type="entry name" value="Immunoglobulins"/>
    <property type="match status" value="1"/>
</dbReference>
<keyword evidence="8" id="KW-0130">Cell adhesion</keyword>
<dbReference type="GeneTree" id="ENSGT00530000063970"/>
<reference evidence="18" key="2">
    <citation type="submission" date="2025-09" db="UniProtKB">
        <authorList>
            <consortium name="Ensembl"/>
        </authorList>
    </citation>
    <scope>IDENTIFICATION</scope>
</reference>
<evidence type="ECO:0000256" key="12">
    <source>
        <dbReference type="ARBA" id="ARBA00023157"/>
    </source>
</evidence>
<evidence type="ECO:0000256" key="1">
    <source>
        <dbReference type="ARBA" id="ARBA00004251"/>
    </source>
</evidence>
<dbReference type="PANTHER" id="PTHR46841">
    <property type="entry name" value="OX-2 MEMBRANE GLYCOPROTEIN"/>
    <property type="match status" value="1"/>
</dbReference>
<dbReference type="GO" id="GO:0005886">
    <property type="term" value="C:plasma membrane"/>
    <property type="evidence" value="ECO:0007669"/>
    <property type="project" value="UniProtKB-SubCell"/>
</dbReference>
<dbReference type="Ensembl" id="ENSPLAT00000017146.1">
    <property type="protein sequence ID" value="ENSPLAP00000019003.1"/>
    <property type="gene ID" value="ENSPLAG00000024018.1"/>
</dbReference>
<sequence length="186" mass="21309">MQIYIFFFIVHKGKKTLLKVTDIHKSTFYWPELFDTVSAALGKDATLSCQLLETKVVSQVTWQKVSGNTEKNICTYSEKFGSSVYPEYKDKIQFTEAGSQKSSIVIRNVTEQDAGCYRCLFTTFPDGNLIGRTSQIYFSAESLDFLRKHQLSETIPSWSARRLFWEALTGVSVTLENQLKCEVKHF</sequence>
<keyword evidence="7" id="KW-0677">Repeat</keyword>
<reference evidence="18" key="1">
    <citation type="submission" date="2025-08" db="UniProtKB">
        <authorList>
            <consortium name="Ensembl"/>
        </authorList>
    </citation>
    <scope>IDENTIFICATION</scope>
</reference>
<dbReference type="InterPro" id="IPR013783">
    <property type="entry name" value="Ig-like_fold"/>
</dbReference>
<dbReference type="InterPro" id="IPR013106">
    <property type="entry name" value="Ig_V-set"/>
</dbReference>
<feature type="domain" description="Ig-like" evidence="17">
    <location>
        <begin position="31"/>
        <end position="139"/>
    </location>
</feature>
<comment type="subcellular location">
    <subcellularLocation>
        <location evidence="2">Cell junction</location>
        <location evidence="2">Adherens junction</location>
    </subcellularLocation>
    <subcellularLocation>
        <location evidence="1">Cell membrane</location>
        <topology evidence="1">Single-pass type I membrane protein</topology>
    </subcellularLocation>
</comment>
<dbReference type="GO" id="GO:0005912">
    <property type="term" value="C:adherens junction"/>
    <property type="evidence" value="ECO:0007669"/>
    <property type="project" value="UniProtKB-SubCell"/>
</dbReference>
<dbReference type="GO" id="GO:0030424">
    <property type="term" value="C:axon"/>
    <property type="evidence" value="ECO:0007669"/>
    <property type="project" value="TreeGrafter"/>
</dbReference>
<evidence type="ECO:0000256" key="6">
    <source>
        <dbReference type="ARBA" id="ARBA00022729"/>
    </source>
</evidence>
<dbReference type="InterPro" id="IPR003599">
    <property type="entry name" value="Ig_sub"/>
</dbReference>
<evidence type="ECO:0000313" key="18">
    <source>
        <dbReference type="Ensembl" id="ENSPLAP00000019003.1"/>
    </source>
</evidence>
<name>A0A3B3V1R4_9TELE</name>
<comment type="similarity">
    <text evidence="3">Belongs to the nectin family.</text>
</comment>
<keyword evidence="11" id="KW-0472">Membrane</keyword>
<evidence type="ECO:0000256" key="14">
    <source>
        <dbReference type="ARBA" id="ARBA00023319"/>
    </source>
</evidence>
<dbReference type="GO" id="GO:0034113">
    <property type="term" value="P:heterotypic cell-cell adhesion"/>
    <property type="evidence" value="ECO:0007669"/>
    <property type="project" value="TreeGrafter"/>
</dbReference>
<keyword evidence="10" id="KW-1133">Transmembrane helix</keyword>
<dbReference type="InterPro" id="IPR047164">
    <property type="entry name" value="OX2G-like"/>
</dbReference>
<evidence type="ECO:0000259" key="17">
    <source>
        <dbReference type="PROSITE" id="PS50835"/>
    </source>
</evidence>
<evidence type="ECO:0000256" key="13">
    <source>
        <dbReference type="ARBA" id="ARBA00023180"/>
    </source>
</evidence>
<dbReference type="AlphaFoldDB" id="A0A3B3V1R4"/>
<evidence type="ECO:0000256" key="10">
    <source>
        <dbReference type="ARBA" id="ARBA00022989"/>
    </source>
</evidence>
<evidence type="ECO:0000256" key="7">
    <source>
        <dbReference type="ARBA" id="ARBA00022737"/>
    </source>
</evidence>
<evidence type="ECO:0000256" key="15">
    <source>
        <dbReference type="ARBA" id="ARBA00058274"/>
    </source>
</evidence>
<comment type="function">
    <text evidence="15">Cell adhesion molecule that promotes cell-cell contacts and plays important roles in the development of the nervous system. Acts by forming homophilic or heterophilic trans-dimers.</text>
</comment>
<keyword evidence="14" id="KW-0393">Immunoglobulin domain</keyword>
<evidence type="ECO:0000256" key="3">
    <source>
        <dbReference type="ARBA" id="ARBA00007810"/>
    </source>
</evidence>
<dbReference type="Proteomes" id="UP000261500">
    <property type="component" value="Unplaced"/>
</dbReference>
<keyword evidence="12" id="KW-1015">Disulfide bond</keyword>
<keyword evidence="5" id="KW-0812">Transmembrane</keyword>
<evidence type="ECO:0000256" key="11">
    <source>
        <dbReference type="ARBA" id="ARBA00023136"/>
    </source>
</evidence>
<dbReference type="Pfam" id="PF07686">
    <property type="entry name" value="V-set"/>
    <property type="match status" value="1"/>
</dbReference>
<evidence type="ECO:0000256" key="5">
    <source>
        <dbReference type="ARBA" id="ARBA00022692"/>
    </source>
</evidence>
<dbReference type="SMART" id="SM00406">
    <property type="entry name" value="IGv"/>
    <property type="match status" value="1"/>
</dbReference>
<dbReference type="FunFam" id="2.60.40.10:FF:000304">
    <property type="entry name" value="Nectin cell adhesion molecule 1"/>
    <property type="match status" value="1"/>
</dbReference>
<dbReference type="InterPro" id="IPR036179">
    <property type="entry name" value="Ig-like_dom_sf"/>
</dbReference>
<dbReference type="GO" id="GO:0150079">
    <property type="term" value="P:negative regulation of neuroinflammatory response"/>
    <property type="evidence" value="ECO:0007669"/>
    <property type="project" value="TreeGrafter"/>
</dbReference>
<keyword evidence="9" id="KW-0965">Cell junction</keyword>
<evidence type="ECO:0000313" key="19">
    <source>
        <dbReference type="Proteomes" id="UP000261500"/>
    </source>
</evidence>
<dbReference type="InterPro" id="IPR007110">
    <property type="entry name" value="Ig-like_dom"/>
</dbReference>
<accession>A0A3B3V1R4</accession>
<organism evidence="18 19">
    <name type="scientific">Poecilia latipinna</name>
    <name type="common">sailfin molly</name>
    <dbReference type="NCBI Taxonomy" id="48699"/>
    <lineage>
        <taxon>Eukaryota</taxon>
        <taxon>Metazoa</taxon>
        <taxon>Chordata</taxon>
        <taxon>Craniata</taxon>
        <taxon>Vertebrata</taxon>
        <taxon>Euteleostomi</taxon>
        <taxon>Actinopterygii</taxon>
        <taxon>Neopterygii</taxon>
        <taxon>Teleostei</taxon>
        <taxon>Neoteleostei</taxon>
        <taxon>Acanthomorphata</taxon>
        <taxon>Ovalentaria</taxon>
        <taxon>Atherinomorphae</taxon>
        <taxon>Cyprinodontiformes</taxon>
        <taxon>Poeciliidae</taxon>
        <taxon>Poeciliinae</taxon>
        <taxon>Poecilia</taxon>
    </lineage>
</organism>
<keyword evidence="19" id="KW-1185">Reference proteome</keyword>
<protein>
    <recommendedName>
        <fullName evidence="17">Ig-like domain-containing protein</fullName>
    </recommendedName>
</protein>
<dbReference type="GO" id="GO:0098632">
    <property type="term" value="F:cell-cell adhesion mediator activity"/>
    <property type="evidence" value="ECO:0007669"/>
    <property type="project" value="InterPro"/>
</dbReference>
<dbReference type="SMART" id="SM00409">
    <property type="entry name" value="IG"/>
    <property type="match status" value="1"/>
</dbReference>
<evidence type="ECO:0000256" key="16">
    <source>
        <dbReference type="ARBA" id="ARBA00062858"/>
    </source>
</evidence>
<evidence type="ECO:0000256" key="2">
    <source>
        <dbReference type="ARBA" id="ARBA00004536"/>
    </source>
</evidence>
<dbReference type="GO" id="GO:0009986">
    <property type="term" value="C:cell surface"/>
    <property type="evidence" value="ECO:0007669"/>
    <property type="project" value="TreeGrafter"/>
</dbReference>
<comment type="subunit">
    <text evidence="16">Cis- and trans-homodimer. Can form trans-heterodimers.</text>
</comment>
<evidence type="ECO:0000256" key="4">
    <source>
        <dbReference type="ARBA" id="ARBA00022475"/>
    </source>
</evidence>
<evidence type="ECO:0000256" key="8">
    <source>
        <dbReference type="ARBA" id="ARBA00022889"/>
    </source>
</evidence>
<dbReference type="SUPFAM" id="SSF48726">
    <property type="entry name" value="Immunoglobulin"/>
    <property type="match status" value="1"/>
</dbReference>
<proteinExistence type="inferred from homology"/>
<keyword evidence="4" id="KW-1003">Cell membrane</keyword>
<keyword evidence="13" id="KW-0325">Glycoprotein</keyword>
<keyword evidence="6" id="KW-0732">Signal</keyword>
<evidence type="ECO:0000256" key="9">
    <source>
        <dbReference type="ARBA" id="ARBA00022949"/>
    </source>
</evidence>
<dbReference type="PANTHER" id="PTHR46841:SF7">
    <property type="entry name" value="IG-LIKE DOMAIN-CONTAINING PROTEIN"/>
    <property type="match status" value="1"/>
</dbReference>
<dbReference type="GO" id="GO:0043025">
    <property type="term" value="C:neuronal cell body"/>
    <property type="evidence" value="ECO:0007669"/>
    <property type="project" value="TreeGrafter"/>
</dbReference>
<dbReference type="PROSITE" id="PS50835">
    <property type="entry name" value="IG_LIKE"/>
    <property type="match status" value="1"/>
</dbReference>